<evidence type="ECO:0008006" key="3">
    <source>
        <dbReference type="Google" id="ProtNLM"/>
    </source>
</evidence>
<sequence length="191" mass="19774">MTHQMLHAATSVGARPGRANATRRSVVRAAAWAAPAVIVAATAPPAAASVVTTECQLSLALGATYVAANADSWSLYFSGASVLNIDGPVIPATKLQLSIFFLPNGGGPAPSLTTRTTASQPTFLLANPGVVPFPRYQCNLAVTADQPVGLTDGVWLTTPATGRPPGRFELVLSVLDASVRWKSIGWRVATP</sequence>
<comment type="caution">
    <text evidence="1">The sequence shown here is derived from an EMBL/GenBank/DDBJ whole genome shotgun (WGS) entry which is preliminary data.</text>
</comment>
<dbReference type="EMBL" id="BAAAQQ010000011">
    <property type="protein sequence ID" value="GAA2123135.1"/>
    <property type="molecule type" value="Genomic_DNA"/>
</dbReference>
<proteinExistence type="predicted"/>
<organism evidence="1 2">
    <name type="scientific">Nocardioides bigeumensis</name>
    <dbReference type="NCBI Taxonomy" id="433657"/>
    <lineage>
        <taxon>Bacteria</taxon>
        <taxon>Bacillati</taxon>
        <taxon>Actinomycetota</taxon>
        <taxon>Actinomycetes</taxon>
        <taxon>Propionibacteriales</taxon>
        <taxon>Nocardioidaceae</taxon>
        <taxon>Nocardioides</taxon>
    </lineage>
</organism>
<dbReference type="InterPro" id="IPR006311">
    <property type="entry name" value="TAT_signal"/>
</dbReference>
<evidence type="ECO:0000313" key="2">
    <source>
        <dbReference type="Proteomes" id="UP001500575"/>
    </source>
</evidence>
<evidence type="ECO:0000313" key="1">
    <source>
        <dbReference type="EMBL" id="GAA2123135.1"/>
    </source>
</evidence>
<accession>A0ABP5K0H6</accession>
<dbReference type="PROSITE" id="PS51318">
    <property type="entry name" value="TAT"/>
    <property type="match status" value="1"/>
</dbReference>
<dbReference type="Proteomes" id="UP001500575">
    <property type="component" value="Unassembled WGS sequence"/>
</dbReference>
<protein>
    <recommendedName>
        <fullName evidence="3">Tat pathway signal sequence domain protein</fullName>
    </recommendedName>
</protein>
<reference evidence="2" key="1">
    <citation type="journal article" date="2019" name="Int. J. Syst. Evol. Microbiol.">
        <title>The Global Catalogue of Microorganisms (GCM) 10K type strain sequencing project: providing services to taxonomists for standard genome sequencing and annotation.</title>
        <authorList>
            <consortium name="The Broad Institute Genomics Platform"/>
            <consortium name="The Broad Institute Genome Sequencing Center for Infectious Disease"/>
            <person name="Wu L."/>
            <person name="Ma J."/>
        </authorList>
    </citation>
    <scope>NUCLEOTIDE SEQUENCE [LARGE SCALE GENOMIC DNA]</scope>
    <source>
        <strain evidence="2">JCM 16021</strain>
    </source>
</reference>
<dbReference type="RefSeq" id="WP_344303431.1">
    <property type="nucleotide sequence ID" value="NZ_BAAAQQ010000011.1"/>
</dbReference>
<keyword evidence="2" id="KW-1185">Reference proteome</keyword>
<name>A0ABP5K0H6_9ACTN</name>
<gene>
    <name evidence="1" type="ORF">GCM10009843_18670</name>
</gene>